<evidence type="ECO:0000259" key="1">
    <source>
        <dbReference type="Pfam" id="PF02229"/>
    </source>
</evidence>
<evidence type="ECO:0000313" key="3">
    <source>
        <dbReference type="Proteomes" id="UP000178187"/>
    </source>
</evidence>
<accession>A0A1G1KYJ8</accession>
<dbReference type="InterPro" id="IPR003173">
    <property type="entry name" value="PC4_C"/>
</dbReference>
<dbReference type="EMBL" id="MHFR01000037">
    <property type="protein sequence ID" value="OGW97980.1"/>
    <property type="molecule type" value="Genomic_DNA"/>
</dbReference>
<sequence>MENSKCYSFARGENESIFVTLKEYKQKKYVDLRLYFRPEGKEEMVPTKKGITIGCEYLGDLKKAILMCESDLAPTNVKAHC</sequence>
<dbReference type="SUPFAM" id="SSF54447">
    <property type="entry name" value="ssDNA-binding transcriptional regulator domain"/>
    <property type="match status" value="1"/>
</dbReference>
<dbReference type="GO" id="GO:0006355">
    <property type="term" value="P:regulation of DNA-templated transcription"/>
    <property type="evidence" value="ECO:0007669"/>
    <property type="project" value="InterPro"/>
</dbReference>
<protein>
    <recommendedName>
        <fullName evidence="1">Transcriptional coactivator p15 (PC4) C-terminal domain-containing protein</fullName>
    </recommendedName>
</protein>
<dbReference type="Proteomes" id="UP000178187">
    <property type="component" value="Unassembled WGS sequence"/>
</dbReference>
<feature type="domain" description="Transcriptional coactivator p15 (PC4) C-terminal" evidence="1">
    <location>
        <begin position="15"/>
        <end position="64"/>
    </location>
</feature>
<dbReference type="Pfam" id="PF02229">
    <property type="entry name" value="PC4"/>
    <property type="match status" value="1"/>
</dbReference>
<proteinExistence type="predicted"/>
<gene>
    <name evidence="2" type="ORF">A3G33_07015</name>
</gene>
<dbReference type="InterPro" id="IPR009044">
    <property type="entry name" value="ssDNA-bd_transcriptional_reg"/>
</dbReference>
<dbReference type="Gene3D" id="2.30.31.10">
    <property type="entry name" value="Transcriptional Coactivator Pc4, Chain A"/>
    <property type="match status" value="1"/>
</dbReference>
<name>A0A1G1KYJ8_9BACT</name>
<dbReference type="GO" id="GO:0003677">
    <property type="term" value="F:DNA binding"/>
    <property type="evidence" value="ECO:0007669"/>
    <property type="project" value="InterPro"/>
</dbReference>
<reference evidence="2 3" key="1">
    <citation type="journal article" date="2016" name="Nat. Commun.">
        <title>Thousands of microbial genomes shed light on interconnected biogeochemical processes in an aquifer system.</title>
        <authorList>
            <person name="Anantharaman K."/>
            <person name="Brown C.T."/>
            <person name="Hug L.A."/>
            <person name="Sharon I."/>
            <person name="Castelle C.J."/>
            <person name="Probst A.J."/>
            <person name="Thomas B.C."/>
            <person name="Singh A."/>
            <person name="Wilkins M.J."/>
            <person name="Karaoz U."/>
            <person name="Brodie E.L."/>
            <person name="Williams K.H."/>
            <person name="Hubbard S.S."/>
            <person name="Banfield J.F."/>
        </authorList>
    </citation>
    <scope>NUCLEOTIDE SEQUENCE [LARGE SCALE GENOMIC DNA]</scope>
</reference>
<dbReference type="AlphaFoldDB" id="A0A1G1KYJ8"/>
<evidence type="ECO:0000313" key="2">
    <source>
        <dbReference type="EMBL" id="OGW97980.1"/>
    </source>
</evidence>
<organism evidence="2 3">
    <name type="scientific">Candidatus Danuiimicrobium aquiferis</name>
    <dbReference type="NCBI Taxonomy" id="1801832"/>
    <lineage>
        <taxon>Bacteria</taxon>
        <taxon>Pseudomonadati</taxon>
        <taxon>Candidatus Omnitrophota</taxon>
        <taxon>Candidatus Danuiimicrobium</taxon>
    </lineage>
</organism>
<comment type="caution">
    <text evidence="2">The sequence shown here is derived from an EMBL/GenBank/DDBJ whole genome shotgun (WGS) entry which is preliminary data.</text>
</comment>